<keyword evidence="5 9" id="KW-0378">Hydrolase</keyword>
<dbReference type="OrthoDB" id="9797795at2"/>
<evidence type="ECO:0000256" key="6">
    <source>
        <dbReference type="ARBA" id="ARBA00043995"/>
    </source>
</evidence>
<dbReference type="InterPro" id="IPR006543">
    <property type="entry name" value="Histidinol-phos"/>
</dbReference>
<dbReference type="CDD" id="cd07503">
    <property type="entry name" value="HAD_HisB-N"/>
    <property type="match status" value="1"/>
</dbReference>
<dbReference type="AlphaFoldDB" id="A0A0K2GGF9"/>
<evidence type="ECO:0000256" key="8">
    <source>
        <dbReference type="ARBA" id="ARBA00047503"/>
    </source>
</evidence>
<reference evidence="9 10" key="1">
    <citation type="journal article" date="2015" name="Proc. Natl. Acad. Sci. U.S.A.">
        <title>Expanded metabolic versatility of ubiquitous nitrite-oxidizing bacteria from the genus Nitrospira.</title>
        <authorList>
            <person name="Koch H."/>
            <person name="Lucker S."/>
            <person name="Albertsen M."/>
            <person name="Kitzinger K."/>
            <person name="Herbold C."/>
            <person name="Spieck E."/>
            <person name="Nielsen P.H."/>
            <person name="Wagner M."/>
            <person name="Daims H."/>
        </authorList>
    </citation>
    <scope>NUCLEOTIDE SEQUENCE [LARGE SCALE GENOMIC DNA]</scope>
    <source>
        <strain evidence="9 10">NSP M-1</strain>
    </source>
</reference>
<dbReference type="InterPro" id="IPR023214">
    <property type="entry name" value="HAD_sf"/>
</dbReference>
<keyword evidence="3 9" id="KW-0808">Transferase</keyword>
<protein>
    <recommendedName>
        <fullName evidence="7">lipopolysaccharide heptosyltransferase II</fullName>
        <ecNumber evidence="7">2.4.99.24</ecNumber>
    </recommendedName>
</protein>
<keyword evidence="2 9" id="KW-0328">Glycosyltransferase</keyword>
<dbReference type="InterPro" id="IPR002201">
    <property type="entry name" value="Glyco_trans_9"/>
</dbReference>
<dbReference type="GO" id="GO:0009244">
    <property type="term" value="P:lipopolysaccharide core region biosynthetic process"/>
    <property type="evidence" value="ECO:0007669"/>
    <property type="project" value="TreeGrafter"/>
</dbReference>
<keyword evidence="1" id="KW-0963">Cytoplasm</keyword>
<dbReference type="GO" id="GO:0046872">
    <property type="term" value="F:metal ion binding"/>
    <property type="evidence" value="ECO:0007669"/>
    <property type="project" value="UniProtKB-KW"/>
</dbReference>
<proteinExistence type="inferred from homology"/>
<dbReference type="InterPro" id="IPR011910">
    <property type="entry name" value="RfaF"/>
</dbReference>
<dbReference type="InterPro" id="IPR051199">
    <property type="entry name" value="LPS_LOS_Heptosyltrfase"/>
</dbReference>
<dbReference type="EC" id="2.4.99.24" evidence="7"/>
<organism evidence="9 10">
    <name type="scientific">Nitrospira moscoviensis</name>
    <dbReference type="NCBI Taxonomy" id="42253"/>
    <lineage>
        <taxon>Bacteria</taxon>
        <taxon>Pseudomonadati</taxon>
        <taxon>Nitrospirota</taxon>
        <taxon>Nitrospiria</taxon>
        <taxon>Nitrospirales</taxon>
        <taxon>Nitrospiraceae</taxon>
        <taxon>Nitrospira</taxon>
    </lineage>
</organism>
<dbReference type="Gene3D" id="3.40.50.1000">
    <property type="entry name" value="HAD superfamily/HAD-like"/>
    <property type="match status" value="1"/>
</dbReference>
<dbReference type="Pfam" id="PF01075">
    <property type="entry name" value="Glyco_transf_9"/>
    <property type="match status" value="1"/>
</dbReference>
<dbReference type="PANTHER" id="PTHR30160:SF7">
    <property type="entry name" value="ADP-HEPTOSE--LPS HEPTOSYLTRANSFERASE 2"/>
    <property type="match status" value="1"/>
</dbReference>
<evidence type="ECO:0000313" key="9">
    <source>
        <dbReference type="EMBL" id="ALA59919.1"/>
    </source>
</evidence>
<dbReference type="NCBIfam" id="NF006506">
    <property type="entry name" value="PRK08942.1"/>
    <property type="match status" value="1"/>
</dbReference>
<dbReference type="NCBIfam" id="TIGR02195">
    <property type="entry name" value="heptsyl_trn_II"/>
    <property type="match status" value="1"/>
</dbReference>
<dbReference type="GO" id="GO:0005829">
    <property type="term" value="C:cytosol"/>
    <property type="evidence" value="ECO:0007669"/>
    <property type="project" value="TreeGrafter"/>
</dbReference>
<dbReference type="PANTHER" id="PTHR30160">
    <property type="entry name" value="TETRAACYLDISACCHARIDE 4'-KINASE-RELATED"/>
    <property type="match status" value="1"/>
</dbReference>
<dbReference type="STRING" id="42253.NITMOv2_3527"/>
<keyword evidence="4" id="KW-0479">Metal-binding</keyword>
<dbReference type="GO" id="GO:0008713">
    <property type="term" value="F:ADP-heptose-lipopolysaccharide heptosyltransferase activity"/>
    <property type="evidence" value="ECO:0007669"/>
    <property type="project" value="UniProtKB-EC"/>
</dbReference>
<accession>A0A0K2GGF9</accession>
<comment type="catalytic activity">
    <reaction evidence="8">
        <text>an L-alpha-D-Hep-(1-&gt;5)-[alpha-Kdo-(2-&gt;4)]-alpha-Kdo-(2-&gt;6)-lipid A + ADP-L-glycero-beta-D-manno-heptose = an L-alpha-D-Hep-(1-&gt;3)-L-alpha-D-Hep-(1-&gt;5)-[alpha-Kdo-(2-&gt;4)]-alpha-Kdo-(2-&gt;6)-lipid A + ADP + H(+)</text>
        <dbReference type="Rhea" id="RHEA:74071"/>
        <dbReference type="ChEBI" id="CHEBI:15378"/>
        <dbReference type="ChEBI" id="CHEBI:61506"/>
        <dbReference type="ChEBI" id="CHEBI:193068"/>
        <dbReference type="ChEBI" id="CHEBI:193069"/>
        <dbReference type="ChEBI" id="CHEBI:456216"/>
        <dbReference type="EC" id="2.4.99.24"/>
    </reaction>
</comment>
<dbReference type="Proteomes" id="UP000069205">
    <property type="component" value="Chromosome"/>
</dbReference>
<dbReference type="Pfam" id="PF13242">
    <property type="entry name" value="Hydrolase_like"/>
    <property type="match status" value="1"/>
</dbReference>
<dbReference type="PATRIC" id="fig|42253.5.peg.3478"/>
<dbReference type="Gene3D" id="3.40.50.2000">
    <property type="entry name" value="Glycogen Phosphorylase B"/>
    <property type="match status" value="2"/>
</dbReference>
<evidence type="ECO:0000256" key="3">
    <source>
        <dbReference type="ARBA" id="ARBA00022679"/>
    </source>
</evidence>
<dbReference type="RefSeq" id="WP_083448120.1">
    <property type="nucleotide sequence ID" value="NZ_CP011801.1"/>
</dbReference>
<evidence type="ECO:0000256" key="5">
    <source>
        <dbReference type="ARBA" id="ARBA00022801"/>
    </source>
</evidence>
<dbReference type="GO" id="GO:0016791">
    <property type="term" value="F:phosphatase activity"/>
    <property type="evidence" value="ECO:0007669"/>
    <property type="project" value="InterPro"/>
</dbReference>
<comment type="similarity">
    <text evidence="6">Belongs to the glycosyltransferase 9 family.</text>
</comment>
<evidence type="ECO:0000256" key="1">
    <source>
        <dbReference type="ARBA" id="ARBA00022490"/>
    </source>
</evidence>
<evidence type="ECO:0000313" key="10">
    <source>
        <dbReference type="Proteomes" id="UP000069205"/>
    </source>
</evidence>
<keyword evidence="10" id="KW-1185">Reference proteome</keyword>
<dbReference type="SUPFAM" id="SSF56784">
    <property type="entry name" value="HAD-like"/>
    <property type="match status" value="1"/>
</dbReference>
<dbReference type="EMBL" id="CP011801">
    <property type="protein sequence ID" value="ALA59919.1"/>
    <property type="molecule type" value="Genomic_DNA"/>
</dbReference>
<dbReference type="SUPFAM" id="SSF53756">
    <property type="entry name" value="UDP-Glycosyltransferase/glycogen phosphorylase"/>
    <property type="match status" value="1"/>
</dbReference>
<dbReference type="InterPro" id="IPR036412">
    <property type="entry name" value="HAD-like_sf"/>
</dbReference>
<dbReference type="NCBIfam" id="TIGR01662">
    <property type="entry name" value="HAD-SF-IIIA"/>
    <property type="match status" value="1"/>
</dbReference>
<dbReference type="NCBIfam" id="TIGR01656">
    <property type="entry name" value="Histidinol-ppas"/>
    <property type="match status" value="1"/>
</dbReference>
<dbReference type="KEGG" id="nmv:NITMOv2_3527"/>
<gene>
    <name evidence="9" type="primary">gmhB</name>
    <name evidence="9" type="synonym">rfaF</name>
    <name evidence="9" type="ORF">NITMOv2_3527</name>
</gene>
<evidence type="ECO:0000256" key="2">
    <source>
        <dbReference type="ARBA" id="ARBA00022676"/>
    </source>
</evidence>
<name>A0A0K2GGF9_NITMO</name>
<sequence length="594" mass="64513">MQPQQTEPSRHSALGTRHSIRRLLVRAPNWIGDAVICEPALRTLRTLFPSAAITLLAKPAIAELFKTHPGFDHIIVYEDKRVHAGLSGKWTLAGLLRQRRFDLAVLFQNAFEAAFLTWLAGIPRRYGYATDGRTFFLTQPVAVPDKQTLAHQVLYYWNLLRPLGVAGEPPAPTLALAADEEQQMAVRLTAAGIEPSDVVIGINPGSTYGGAKRWLPERFAEVAQRLSRRISEQQGRQAAVMILGAKGEEALGRDIADRIGDRSIVMSGATTIRELMAATKRCSLLITNDTGPMHIAAAFSVPVVAVFGPTDWRTTAPYGQAQGIVREPVDCAPCLLRECPIDHRCMTRLSVEKVYEAGLSRLSGLSGLSRQDGIDQTDKTDQTNQTNVLSGVTIFLDRDGTLNPDPGYIKSPEQFELFPGVPEALAKLKKAGARLILITNQSGIARGHLSVGDLERIHAKLGHVLEAAGASLDGIYFCPHHPDDGCRCRKPETGMIEQAVRDHGIDVARSYVIGDHARDIELAKRAGAHSLFVTTGNEAAHEQAELAAKRMTPDYVAASLGDAAVWILSKGKNSHQHSAVGCQSARAETLNAES</sequence>
<dbReference type="InterPro" id="IPR006549">
    <property type="entry name" value="HAD-SF_hydro_IIIA"/>
</dbReference>
<evidence type="ECO:0000256" key="7">
    <source>
        <dbReference type="ARBA" id="ARBA00044042"/>
    </source>
</evidence>
<evidence type="ECO:0000256" key="4">
    <source>
        <dbReference type="ARBA" id="ARBA00022723"/>
    </source>
</evidence>
<dbReference type="CDD" id="cd03789">
    <property type="entry name" value="GT9_LPS_heptosyltransferase"/>
    <property type="match status" value="1"/>
</dbReference>